<dbReference type="InterPro" id="IPR011050">
    <property type="entry name" value="Pectin_lyase_fold/virulence"/>
</dbReference>
<dbReference type="InterPro" id="IPR052063">
    <property type="entry name" value="Polysaccharide_Lyase_1"/>
</dbReference>
<dbReference type="EMBL" id="JAQQXT010000009">
    <property type="protein sequence ID" value="MDC8772891.1"/>
    <property type="molecule type" value="Genomic_DNA"/>
</dbReference>
<evidence type="ECO:0000256" key="2">
    <source>
        <dbReference type="ARBA" id="ARBA00023180"/>
    </source>
</evidence>
<gene>
    <name evidence="4" type="ORF">PRZ03_15000</name>
</gene>
<dbReference type="RefSeq" id="WP_273601057.1">
    <property type="nucleotide sequence ID" value="NZ_JAQQXT010000009.1"/>
</dbReference>
<protein>
    <recommendedName>
        <fullName evidence="6">Pectate lyase</fullName>
    </recommendedName>
</protein>
<organism evidence="4 5">
    <name type="scientific">Roseateles albus</name>
    <dbReference type="NCBI Taxonomy" id="2987525"/>
    <lineage>
        <taxon>Bacteria</taxon>
        <taxon>Pseudomonadati</taxon>
        <taxon>Pseudomonadota</taxon>
        <taxon>Betaproteobacteria</taxon>
        <taxon>Burkholderiales</taxon>
        <taxon>Sphaerotilaceae</taxon>
        <taxon>Roseateles</taxon>
    </lineage>
</organism>
<keyword evidence="3" id="KW-0812">Transmembrane</keyword>
<dbReference type="InterPro" id="IPR012334">
    <property type="entry name" value="Pectin_lyas_fold"/>
</dbReference>
<evidence type="ECO:0000256" key="3">
    <source>
        <dbReference type="SAM" id="Phobius"/>
    </source>
</evidence>
<name>A0ABT5KJ77_9BURK</name>
<dbReference type="PANTHER" id="PTHR42970">
    <property type="entry name" value="PECTATE LYASE C-RELATED"/>
    <property type="match status" value="1"/>
</dbReference>
<dbReference type="SUPFAM" id="SSF51126">
    <property type="entry name" value="Pectin lyase-like"/>
    <property type="match status" value="1"/>
</dbReference>
<sequence length="493" mass="52498">MTPPTYRNRPTKSQGLSKLISLAVGIGLGAAVLMTVASPPMSEPASKPASASQTLALPAADAAPGALRVLAQLNPASYDILGWAAGTVGGQGGRIIRVRNLKESGPGSYREAVEAEGPRIVVFEVGGVIDMGGKNLTIRHPYLTVAGQTAPKPGITVVKGQTNIATHQVIIQHLMIRPGEFGRAKKSGADQDGIGTVGAPGGAHHVIVDHCSFSWATDENLSASGPRFDGANPDEWRRNTSHAITYSYNLIYEGLANSVHNKGEHSKGSLIHDNANGILLYANIYASNQERNALFKGGVRAAMVNNLIYNPGAKAVHYNLVAHEWVGHAPQTGWVTLVGNVYRQGPDSKPNTPLFALGGVGDVELFLQDNLAVDDVGKPLAQTGLYTASQARILQAGKPYLPDDIQVFPVHLLERELPLAAGARPWDRDPIDFKLLSDVAESRGKIIDSELENAHGYPRYAPTSKAFNPAEWQLQDMSPKAGWGSLFQPAASH</sequence>
<feature type="transmembrane region" description="Helical" evidence="3">
    <location>
        <begin position="20"/>
        <end position="38"/>
    </location>
</feature>
<dbReference type="PANTHER" id="PTHR42970:SF1">
    <property type="entry name" value="PECTATE LYASE C-RELATED"/>
    <property type="match status" value="1"/>
</dbReference>
<dbReference type="Proteomes" id="UP001221189">
    <property type="component" value="Unassembled WGS sequence"/>
</dbReference>
<keyword evidence="3" id="KW-0472">Membrane</keyword>
<proteinExistence type="predicted"/>
<evidence type="ECO:0000313" key="4">
    <source>
        <dbReference type="EMBL" id="MDC8772891.1"/>
    </source>
</evidence>
<evidence type="ECO:0000313" key="5">
    <source>
        <dbReference type="Proteomes" id="UP001221189"/>
    </source>
</evidence>
<reference evidence="4 5" key="1">
    <citation type="submission" date="2022-10" db="EMBL/GenBank/DDBJ databases">
        <title>Paucibacter sp. hw1 Genome sequencing.</title>
        <authorList>
            <person name="Park S."/>
        </authorList>
    </citation>
    <scope>NUCLEOTIDE SEQUENCE [LARGE SCALE GENOMIC DNA]</scope>
    <source>
        <strain evidence="5">hw1</strain>
    </source>
</reference>
<accession>A0ABT5KJ77</accession>
<comment type="caution">
    <text evidence="4">The sequence shown here is derived from an EMBL/GenBank/DDBJ whole genome shotgun (WGS) entry which is preliminary data.</text>
</comment>
<dbReference type="Gene3D" id="2.160.20.10">
    <property type="entry name" value="Single-stranded right-handed beta-helix, Pectin lyase-like"/>
    <property type="match status" value="1"/>
</dbReference>
<keyword evidence="1" id="KW-0479">Metal-binding</keyword>
<evidence type="ECO:0000256" key="1">
    <source>
        <dbReference type="ARBA" id="ARBA00022723"/>
    </source>
</evidence>
<keyword evidence="3" id="KW-1133">Transmembrane helix</keyword>
<keyword evidence="2" id="KW-0325">Glycoprotein</keyword>
<keyword evidence="5" id="KW-1185">Reference proteome</keyword>
<evidence type="ECO:0008006" key="6">
    <source>
        <dbReference type="Google" id="ProtNLM"/>
    </source>
</evidence>